<feature type="compositionally biased region" description="Basic and acidic residues" evidence="1">
    <location>
        <begin position="34"/>
        <end position="46"/>
    </location>
</feature>
<feature type="compositionally biased region" description="Polar residues" evidence="1">
    <location>
        <begin position="165"/>
        <end position="174"/>
    </location>
</feature>
<feature type="compositionally biased region" description="Basic and acidic residues" evidence="1">
    <location>
        <begin position="97"/>
        <end position="107"/>
    </location>
</feature>
<dbReference type="AlphaFoldDB" id="A0A0H5QJP4"/>
<feature type="region of interest" description="Disordered" evidence="1">
    <location>
        <begin position="1"/>
        <end position="48"/>
    </location>
</feature>
<feature type="compositionally biased region" description="Basic and acidic residues" evidence="1">
    <location>
        <begin position="175"/>
        <end position="200"/>
    </location>
</feature>
<name>A0A0H5QJP4_9EUKA</name>
<protein>
    <submittedName>
        <fullName evidence="2">Uncharacterized protein</fullName>
    </submittedName>
</protein>
<sequence>AAVARGPMDSYVLRSSSASSNPFNVPRPSSGRPTTHEQAENRRKSDSAICGKRSFQSVFVRSDRLTLVRQCGVVPSGPQLESLQQICYRRSTSNPEPDPKKPVDSVSHRRHSLCIPTGQTRGDIAGEQSEERRRDEYQTEKRTLLPLNGPCGVGPISEQVAPTRRSPSVGSTSKGRFDVELESAGRSRGDDGQGRGHDENFAPEELVPNDMSISAVIKADCPLQINLSSFDFYRYAAIGNQIDTILDRYDSIK</sequence>
<feature type="non-terminal residue" evidence="2">
    <location>
        <position position="1"/>
    </location>
</feature>
<dbReference type="EMBL" id="HACM01001405">
    <property type="protein sequence ID" value="CRZ01847.1"/>
    <property type="molecule type" value="Transcribed_RNA"/>
</dbReference>
<accession>A0A0H5QJP4</accession>
<feature type="compositionally biased region" description="Polar residues" evidence="1">
    <location>
        <begin position="13"/>
        <end position="23"/>
    </location>
</feature>
<proteinExistence type="predicted"/>
<organism evidence="2">
    <name type="scientific">Spongospora subterranea</name>
    <dbReference type="NCBI Taxonomy" id="70186"/>
    <lineage>
        <taxon>Eukaryota</taxon>
        <taxon>Sar</taxon>
        <taxon>Rhizaria</taxon>
        <taxon>Endomyxa</taxon>
        <taxon>Phytomyxea</taxon>
        <taxon>Plasmodiophorida</taxon>
        <taxon>Plasmodiophoridae</taxon>
        <taxon>Spongospora</taxon>
    </lineage>
</organism>
<feature type="region of interest" description="Disordered" evidence="1">
    <location>
        <begin position="90"/>
        <end position="203"/>
    </location>
</feature>
<evidence type="ECO:0000256" key="1">
    <source>
        <dbReference type="SAM" id="MobiDB-lite"/>
    </source>
</evidence>
<evidence type="ECO:0000313" key="2">
    <source>
        <dbReference type="EMBL" id="CRZ01847.1"/>
    </source>
</evidence>
<feature type="compositionally biased region" description="Basic and acidic residues" evidence="1">
    <location>
        <begin position="129"/>
        <end position="143"/>
    </location>
</feature>
<reference evidence="2" key="1">
    <citation type="submission" date="2015-04" db="EMBL/GenBank/DDBJ databases">
        <title>The genome sequence of the plant pathogenic Rhizarian Plasmodiophora brassicae reveals insights in its biotrophic life cycle and the origin of chitin synthesis.</title>
        <authorList>
            <person name="Schwelm A."/>
            <person name="Fogelqvist J."/>
            <person name="Knaust A."/>
            <person name="Julke S."/>
            <person name="Lilja T."/>
            <person name="Dhandapani V."/>
            <person name="Bonilla-Rosso G."/>
            <person name="Karlsson M."/>
            <person name="Shevchenko A."/>
            <person name="Choi S.R."/>
            <person name="Kim H.G."/>
            <person name="Park J.Y."/>
            <person name="Lim Y.P."/>
            <person name="Ludwig-Muller J."/>
            <person name="Dixelius C."/>
        </authorList>
    </citation>
    <scope>NUCLEOTIDE SEQUENCE</scope>
    <source>
        <tissue evidence="2">Potato root galls</tissue>
    </source>
</reference>